<keyword evidence="3" id="KW-0833">Ubl conjugation pathway</keyword>
<dbReference type="InterPro" id="IPR031127">
    <property type="entry name" value="E3_UB_ligase_RBR"/>
</dbReference>
<organism evidence="7 8">
    <name type="scientific">Pseudallescheria apiosperma</name>
    <name type="common">Scedosporium apiospermum</name>
    <dbReference type="NCBI Taxonomy" id="563466"/>
    <lineage>
        <taxon>Eukaryota</taxon>
        <taxon>Fungi</taxon>
        <taxon>Dikarya</taxon>
        <taxon>Ascomycota</taxon>
        <taxon>Pezizomycotina</taxon>
        <taxon>Sordariomycetes</taxon>
        <taxon>Hypocreomycetidae</taxon>
        <taxon>Microascales</taxon>
        <taxon>Microascaceae</taxon>
        <taxon>Scedosporium</taxon>
    </lineage>
</organism>
<feature type="region of interest" description="Disordered" evidence="5">
    <location>
        <begin position="524"/>
        <end position="570"/>
    </location>
</feature>
<keyword evidence="1" id="KW-0479">Metal-binding</keyword>
<dbReference type="Pfam" id="PF01485">
    <property type="entry name" value="IBR"/>
    <property type="match status" value="1"/>
</dbReference>
<keyword evidence="8" id="KW-1185">Reference proteome</keyword>
<dbReference type="CDD" id="cd22584">
    <property type="entry name" value="Rcat_RBR_unk"/>
    <property type="match status" value="1"/>
</dbReference>
<keyword evidence="2" id="KW-0863">Zinc-finger</keyword>
<dbReference type="GO" id="GO:0016567">
    <property type="term" value="P:protein ubiquitination"/>
    <property type="evidence" value="ECO:0007669"/>
    <property type="project" value="InterPro"/>
</dbReference>
<evidence type="ECO:0000256" key="3">
    <source>
        <dbReference type="ARBA" id="ARBA00022786"/>
    </source>
</evidence>
<evidence type="ECO:0000256" key="4">
    <source>
        <dbReference type="ARBA" id="ARBA00022833"/>
    </source>
</evidence>
<dbReference type="PANTHER" id="PTHR11685">
    <property type="entry name" value="RBR FAMILY RING FINGER AND IBR DOMAIN-CONTAINING"/>
    <property type="match status" value="1"/>
</dbReference>
<evidence type="ECO:0000313" key="8">
    <source>
        <dbReference type="Proteomes" id="UP000028545"/>
    </source>
</evidence>
<dbReference type="GO" id="GO:0008270">
    <property type="term" value="F:zinc ion binding"/>
    <property type="evidence" value="ECO:0007669"/>
    <property type="project" value="UniProtKB-KW"/>
</dbReference>
<evidence type="ECO:0000259" key="6">
    <source>
        <dbReference type="Pfam" id="PF01485"/>
    </source>
</evidence>
<feature type="domain" description="IBR" evidence="6">
    <location>
        <begin position="237"/>
        <end position="289"/>
    </location>
</feature>
<feature type="compositionally biased region" description="Gly residues" evidence="5">
    <location>
        <begin position="446"/>
        <end position="461"/>
    </location>
</feature>
<evidence type="ECO:0000313" key="7">
    <source>
        <dbReference type="EMBL" id="KEZ41060.1"/>
    </source>
</evidence>
<feature type="compositionally biased region" description="Basic residues" evidence="5">
    <location>
        <begin position="88"/>
        <end position="99"/>
    </location>
</feature>
<keyword evidence="4" id="KW-0862">Zinc</keyword>
<reference evidence="7 8" key="1">
    <citation type="journal article" date="2014" name="Genome Announc.">
        <title>Draft genome sequence of the pathogenic fungus Scedosporium apiospermum.</title>
        <authorList>
            <person name="Vandeputte P."/>
            <person name="Ghamrawi S."/>
            <person name="Rechenmann M."/>
            <person name="Iltis A."/>
            <person name="Giraud S."/>
            <person name="Fleury M."/>
            <person name="Thornton C."/>
            <person name="Delhaes L."/>
            <person name="Meyer W."/>
            <person name="Papon N."/>
            <person name="Bouchara J.P."/>
        </authorList>
    </citation>
    <scope>NUCLEOTIDE SEQUENCE [LARGE SCALE GENOMIC DNA]</scope>
    <source>
        <strain evidence="7 8">IHEM 14462</strain>
    </source>
</reference>
<comment type="caution">
    <text evidence="7">The sequence shown here is derived from an EMBL/GenBank/DDBJ whole genome shotgun (WGS) entry which is preliminary data.</text>
</comment>
<protein>
    <recommendedName>
        <fullName evidence="6">IBR domain-containing protein</fullName>
    </recommendedName>
</protein>
<dbReference type="InterPro" id="IPR002867">
    <property type="entry name" value="IBR_dom"/>
</dbReference>
<dbReference type="HOGENOM" id="CLU_398036_0_0_1"/>
<feature type="compositionally biased region" description="Low complexity" evidence="5">
    <location>
        <begin position="530"/>
        <end position="539"/>
    </location>
</feature>
<feature type="compositionally biased region" description="Basic and acidic residues" evidence="5">
    <location>
        <begin position="616"/>
        <end position="625"/>
    </location>
</feature>
<dbReference type="KEGG" id="sapo:SAPIO_CDS7110"/>
<dbReference type="GO" id="GO:0004842">
    <property type="term" value="F:ubiquitin-protein transferase activity"/>
    <property type="evidence" value="ECO:0007669"/>
    <property type="project" value="InterPro"/>
</dbReference>
<feature type="compositionally biased region" description="Basic and acidic residues" evidence="5">
    <location>
        <begin position="176"/>
        <end position="186"/>
    </location>
</feature>
<gene>
    <name evidence="7" type="ORF">SAPIO_CDS7110</name>
</gene>
<feature type="region of interest" description="Disordered" evidence="5">
    <location>
        <begin position="670"/>
        <end position="692"/>
    </location>
</feature>
<dbReference type="Gene3D" id="1.20.120.1750">
    <property type="match status" value="1"/>
</dbReference>
<evidence type="ECO:0000256" key="1">
    <source>
        <dbReference type="ARBA" id="ARBA00022723"/>
    </source>
</evidence>
<dbReference type="SUPFAM" id="SSF57850">
    <property type="entry name" value="RING/U-box"/>
    <property type="match status" value="1"/>
</dbReference>
<feature type="compositionally biased region" description="Acidic residues" evidence="5">
    <location>
        <begin position="117"/>
        <end position="160"/>
    </location>
</feature>
<dbReference type="VEuPathDB" id="FungiDB:SAPIO_CDS7110"/>
<dbReference type="EMBL" id="JOWA01000110">
    <property type="protein sequence ID" value="KEZ41060.1"/>
    <property type="molecule type" value="Genomic_DNA"/>
</dbReference>
<feature type="region of interest" description="Disordered" evidence="5">
    <location>
        <begin position="1"/>
        <end position="229"/>
    </location>
</feature>
<feature type="region of interest" description="Disordered" evidence="5">
    <location>
        <begin position="374"/>
        <end position="399"/>
    </location>
</feature>
<feature type="compositionally biased region" description="Basic residues" evidence="5">
    <location>
        <begin position="165"/>
        <end position="175"/>
    </location>
</feature>
<feature type="compositionally biased region" description="Basic and acidic residues" evidence="5">
    <location>
        <begin position="8"/>
        <end position="38"/>
    </location>
</feature>
<feature type="region of interest" description="Disordered" evidence="5">
    <location>
        <begin position="596"/>
        <end position="652"/>
    </location>
</feature>
<proteinExistence type="predicted"/>
<name>A0A084G148_PSEDA</name>
<evidence type="ECO:0000256" key="2">
    <source>
        <dbReference type="ARBA" id="ARBA00022771"/>
    </source>
</evidence>
<sequence>MSLSRRPSAPDRKRRDPPILHDHHTSGTDSRRSSRKDYMAASPRYFASTPGSKQSSHTSVSDSDRESAWTPSSQDDDHDPRRSDSRRSPRRATRHHRRTLPSESRYSRKSKVPLVPEVEENDDDSDDSTEEEDEEDDSEEEETDEEDSDEETEEDEDEEGESRHVSTHRSRSRVGRRGDWPGEGIRRRSPSKLRSTPPQIRHRFPDPPLSEDPLAAYPTSRSGKWHSSRDCPLDETTNKFLQQAKEQGWQRCYRCRAMVELKEGCDHMTCRCGAQFCMICGEKWNTCDCAFFNNDPIEPYDDFDPVPVPTLARSETFPMTPTYRNGSSRFVPPMTAPPLGRRGASDLDDEVFGHSVHSAHEYRERDLAARFERHSTPRDHRYRERSHSHLRPRDAFEDNHRVMMEDEHDDDDDDDGYDYDDDDDYRGLAGVDEALAISPRRRRRVGGGAGAGGGGGGGGGDDYMRGGTVVPPAPPTVPHGYEAPGVPHGFDRSTRTAADYISDVSKARGVRGSSMERRLADRFSPQRGVPHPQLQPLHHMPPHIHQQHPPSPLSPLMPMGGPHGHGHGPLPPHVPMMPPPVPAVPTLMRRHTGDEDAFNMGRGARAPERAGPGRSSRHEYPEEAMMHAPMTHRRRHSDDGVTPRSTMAGLTGAGRGMNRVYEWRNYVEPGLPGSAEESMAPAPTPTRQRLHY</sequence>
<dbReference type="OrthoDB" id="9977870at2759"/>
<dbReference type="Proteomes" id="UP000028545">
    <property type="component" value="Unassembled WGS sequence"/>
</dbReference>
<feature type="region of interest" description="Disordered" evidence="5">
    <location>
        <begin position="437"/>
        <end position="466"/>
    </location>
</feature>
<evidence type="ECO:0000256" key="5">
    <source>
        <dbReference type="SAM" id="MobiDB-lite"/>
    </source>
</evidence>
<accession>A0A084G148</accession>
<feature type="compositionally biased region" description="Polar residues" evidence="5">
    <location>
        <begin position="49"/>
        <end position="61"/>
    </location>
</feature>
<feature type="compositionally biased region" description="Basic and acidic residues" evidence="5">
    <location>
        <begin position="78"/>
        <end position="87"/>
    </location>
</feature>
<dbReference type="RefSeq" id="XP_016640859.1">
    <property type="nucleotide sequence ID" value="XM_016789032.1"/>
</dbReference>
<dbReference type="AlphaFoldDB" id="A0A084G148"/>
<dbReference type="GeneID" id="27726182"/>